<dbReference type="Gene3D" id="3.30.565.10">
    <property type="entry name" value="Histidine kinase-like ATPase, C-terminal domain"/>
    <property type="match status" value="1"/>
</dbReference>
<dbReference type="InterPro" id="IPR050267">
    <property type="entry name" value="Anti-sigma-factor_SerPK"/>
</dbReference>
<dbReference type="InterPro" id="IPR003594">
    <property type="entry name" value="HATPase_dom"/>
</dbReference>
<evidence type="ECO:0000259" key="2">
    <source>
        <dbReference type="Pfam" id="PF13581"/>
    </source>
</evidence>
<keyword evidence="1" id="KW-0808">Transferase</keyword>
<dbReference type="PANTHER" id="PTHR35526:SF3">
    <property type="entry name" value="ANTI-SIGMA-F FACTOR RSBW"/>
    <property type="match status" value="1"/>
</dbReference>
<evidence type="ECO:0000256" key="1">
    <source>
        <dbReference type="ARBA" id="ARBA00022527"/>
    </source>
</evidence>
<dbReference type="InterPro" id="IPR036890">
    <property type="entry name" value="HATPase_C_sf"/>
</dbReference>
<sequence>MPQTPDGVRTVCWDLPNDVSMVGKTRGMVRETLAMWTLDEFADDVVLVVGELLANAINYGDPPIRLSVWASTTDLCVRVTDHGDE</sequence>
<name>A0A7W7G7C7_9ACTN</name>
<organism evidence="3 4">
    <name type="scientific">Sphaerisporangium siamense</name>
    <dbReference type="NCBI Taxonomy" id="795645"/>
    <lineage>
        <taxon>Bacteria</taxon>
        <taxon>Bacillati</taxon>
        <taxon>Actinomycetota</taxon>
        <taxon>Actinomycetes</taxon>
        <taxon>Streptosporangiales</taxon>
        <taxon>Streptosporangiaceae</taxon>
        <taxon>Sphaerisporangium</taxon>
    </lineage>
</organism>
<dbReference type="Proteomes" id="UP000542210">
    <property type="component" value="Unassembled WGS sequence"/>
</dbReference>
<dbReference type="SUPFAM" id="SSF55874">
    <property type="entry name" value="ATPase domain of HSP90 chaperone/DNA topoisomerase II/histidine kinase"/>
    <property type="match status" value="1"/>
</dbReference>
<gene>
    <name evidence="3" type="ORF">BJ982_002022</name>
</gene>
<evidence type="ECO:0000313" key="3">
    <source>
        <dbReference type="EMBL" id="MBB4700478.1"/>
    </source>
</evidence>
<dbReference type="EMBL" id="JACHND010000001">
    <property type="protein sequence ID" value="MBB4700478.1"/>
    <property type="molecule type" value="Genomic_DNA"/>
</dbReference>
<evidence type="ECO:0000313" key="4">
    <source>
        <dbReference type="Proteomes" id="UP000542210"/>
    </source>
</evidence>
<comment type="caution">
    <text evidence="3">The sequence shown here is derived from an EMBL/GenBank/DDBJ whole genome shotgun (WGS) entry which is preliminary data.</text>
</comment>
<dbReference type="GO" id="GO:0004674">
    <property type="term" value="F:protein serine/threonine kinase activity"/>
    <property type="evidence" value="ECO:0007669"/>
    <property type="project" value="UniProtKB-KW"/>
</dbReference>
<reference evidence="3 4" key="1">
    <citation type="submission" date="2020-08" db="EMBL/GenBank/DDBJ databases">
        <title>Sequencing the genomes of 1000 actinobacteria strains.</title>
        <authorList>
            <person name="Klenk H.-P."/>
        </authorList>
    </citation>
    <scope>NUCLEOTIDE SEQUENCE [LARGE SCALE GENOMIC DNA]</scope>
    <source>
        <strain evidence="3 4">DSM 45784</strain>
    </source>
</reference>
<accession>A0A7W7G7C7</accession>
<dbReference type="RefSeq" id="WP_184878737.1">
    <property type="nucleotide sequence ID" value="NZ_BOOV01000034.1"/>
</dbReference>
<proteinExistence type="predicted"/>
<keyword evidence="1" id="KW-0418">Kinase</keyword>
<dbReference type="AlphaFoldDB" id="A0A7W7G7C7"/>
<feature type="domain" description="Histidine kinase/HSP90-like ATPase" evidence="2">
    <location>
        <begin position="16"/>
        <end position="84"/>
    </location>
</feature>
<keyword evidence="1" id="KW-0723">Serine/threonine-protein kinase</keyword>
<dbReference type="Pfam" id="PF13581">
    <property type="entry name" value="HATPase_c_2"/>
    <property type="match status" value="1"/>
</dbReference>
<keyword evidence="4" id="KW-1185">Reference proteome</keyword>
<protein>
    <submittedName>
        <fullName evidence="3">Anti-sigma regulatory factor (Ser/Thr protein kinase)</fullName>
    </submittedName>
</protein>
<dbReference type="PANTHER" id="PTHR35526">
    <property type="entry name" value="ANTI-SIGMA-F FACTOR RSBW-RELATED"/>
    <property type="match status" value="1"/>
</dbReference>